<feature type="transmembrane region" description="Helical" evidence="6">
    <location>
        <begin position="181"/>
        <end position="203"/>
    </location>
</feature>
<feature type="transmembrane region" description="Helical" evidence="6">
    <location>
        <begin position="224"/>
        <end position="243"/>
    </location>
</feature>
<feature type="transmembrane region" description="Helical" evidence="6">
    <location>
        <begin position="90"/>
        <end position="113"/>
    </location>
</feature>
<dbReference type="AlphaFoldDB" id="A0A538SBL3"/>
<keyword evidence="2" id="KW-1003">Cell membrane</keyword>
<evidence type="ECO:0000313" key="8">
    <source>
        <dbReference type="Proteomes" id="UP000320184"/>
    </source>
</evidence>
<feature type="transmembrane region" description="Helical" evidence="6">
    <location>
        <begin position="155"/>
        <end position="175"/>
    </location>
</feature>
<comment type="caution">
    <text evidence="7">The sequence shown here is derived from an EMBL/GenBank/DDBJ whole genome shotgun (WGS) entry which is preliminary data.</text>
</comment>
<evidence type="ECO:0000313" key="7">
    <source>
        <dbReference type="EMBL" id="TMQ48762.1"/>
    </source>
</evidence>
<evidence type="ECO:0000256" key="3">
    <source>
        <dbReference type="ARBA" id="ARBA00022692"/>
    </source>
</evidence>
<feature type="transmembrane region" description="Helical" evidence="6">
    <location>
        <begin position="372"/>
        <end position="391"/>
    </location>
</feature>
<sequence length="514" mass="54324">MRSLRVLRNIVTNYLRLFVTGALGFVLTPLMVHLMGDGDYGLWVTVFSLTGYFGLFDQGIRPSLVRYVSRDHAREDHEGLSRTLNSAMALYGLVGLVTIVASLVVAARFGAWFRIQPEQLGPAQVTLLLSGFAVGLGFPLGVFGATLSGLQRYDIANAIGIAIVLVRAIAFVVVLRLGGGLVGLAAVTLVMNLAGHALSFVAVRRLLPRLRFGLPHVTREHLTTIGVYSGFAFVGALATSIAFQTDSLVITGFIGAASVTPFALAAGLVENVRSLVHAATWVLSPTASELETKGEAGRLQEMMIAGSKYSVLLSWPVLFALIIFGRNLLATWVDAQHASESRLITILSVPTLIALPQAAASSVLFGVSRHKGVVALSLLNALLNLGLSLLWVRPFGLVGVALGTAVPLALVSGVATAVYTCRALDLPLPRYLWDGMARPGLASLAFVLPALGIQLLLHPVGWGPLAASVGGCWLLFAGFAWRFGISRGERGRWGRMVPGLLGLRGAAAGAGARP</sequence>
<feature type="transmembrane region" description="Helical" evidence="6">
    <location>
        <begin position="249"/>
        <end position="269"/>
    </location>
</feature>
<feature type="transmembrane region" description="Helical" evidence="6">
    <location>
        <begin position="40"/>
        <end position="56"/>
    </location>
</feature>
<evidence type="ECO:0000256" key="4">
    <source>
        <dbReference type="ARBA" id="ARBA00022989"/>
    </source>
</evidence>
<feature type="transmembrane region" description="Helical" evidence="6">
    <location>
        <begin position="397"/>
        <end position="419"/>
    </location>
</feature>
<dbReference type="GO" id="GO:0005886">
    <property type="term" value="C:plasma membrane"/>
    <property type="evidence" value="ECO:0007669"/>
    <property type="project" value="UniProtKB-SubCell"/>
</dbReference>
<keyword evidence="5 6" id="KW-0472">Membrane</keyword>
<keyword evidence="4 6" id="KW-1133">Transmembrane helix</keyword>
<evidence type="ECO:0000256" key="2">
    <source>
        <dbReference type="ARBA" id="ARBA00022475"/>
    </source>
</evidence>
<reference evidence="7 8" key="1">
    <citation type="journal article" date="2019" name="Nat. Microbiol.">
        <title>Mediterranean grassland soil C-N compound turnover is dependent on rainfall and depth, and is mediated by genomically divergent microorganisms.</title>
        <authorList>
            <person name="Diamond S."/>
            <person name="Andeer P.F."/>
            <person name="Li Z."/>
            <person name="Crits-Christoph A."/>
            <person name="Burstein D."/>
            <person name="Anantharaman K."/>
            <person name="Lane K.R."/>
            <person name="Thomas B.C."/>
            <person name="Pan C."/>
            <person name="Northen T.R."/>
            <person name="Banfield J.F."/>
        </authorList>
    </citation>
    <scope>NUCLEOTIDE SEQUENCE [LARGE SCALE GENOMIC DNA]</scope>
    <source>
        <strain evidence="7">WS_3</strain>
    </source>
</reference>
<proteinExistence type="predicted"/>
<feature type="transmembrane region" description="Helical" evidence="6">
    <location>
        <begin position="463"/>
        <end position="485"/>
    </location>
</feature>
<dbReference type="PANTHER" id="PTHR30250:SF26">
    <property type="entry name" value="PSMA PROTEIN"/>
    <property type="match status" value="1"/>
</dbReference>
<dbReference type="PANTHER" id="PTHR30250">
    <property type="entry name" value="PST FAMILY PREDICTED COLANIC ACID TRANSPORTER"/>
    <property type="match status" value="1"/>
</dbReference>
<feature type="transmembrane region" description="Helical" evidence="6">
    <location>
        <begin position="309"/>
        <end position="329"/>
    </location>
</feature>
<dbReference type="EMBL" id="VBOT01000134">
    <property type="protein sequence ID" value="TMQ48762.1"/>
    <property type="molecule type" value="Genomic_DNA"/>
</dbReference>
<organism evidence="7 8">
    <name type="scientific">Eiseniibacteriota bacterium</name>
    <dbReference type="NCBI Taxonomy" id="2212470"/>
    <lineage>
        <taxon>Bacteria</taxon>
        <taxon>Candidatus Eiseniibacteriota</taxon>
    </lineage>
</organism>
<feature type="transmembrane region" description="Helical" evidence="6">
    <location>
        <begin position="12"/>
        <end position="34"/>
    </location>
</feature>
<feature type="transmembrane region" description="Helical" evidence="6">
    <location>
        <begin position="125"/>
        <end position="143"/>
    </location>
</feature>
<evidence type="ECO:0000256" key="1">
    <source>
        <dbReference type="ARBA" id="ARBA00004651"/>
    </source>
</evidence>
<feature type="transmembrane region" description="Helical" evidence="6">
    <location>
        <begin position="440"/>
        <end position="457"/>
    </location>
</feature>
<protein>
    <submittedName>
        <fullName evidence="7">Uncharacterized protein</fullName>
    </submittedName>
</protein>
<dbReference type="InterPro" id="IPR050833">
    <property type="entry name" value="Poly_Biosynth_Transport"/>
</dbReference>
<evidence type="ECO:0000256" key="5">
    <source>
        <dbReference type="ARBA" id="ARBA00023136"/>
    </source>
</evidence>
<comment type="subcellular location">
    <subcellularLocation>
        <location evidence="1">Cell membrane</location>
        <topology evidence="1">Multi-pass membrane protein</topology>
    </subcellularLocation>
</comment>
<dbReference type="InterPro" id="IPR002797">
    <property type="entry name" value="Polysacc_synth"/>
</dbReference>
<gene>
    <name evidence="7" type="ORF">E6K73_11260</name>
</gene>
<evidence type="ECO:0000256" key="6">
    <source>
        <dbReference type="SAM" id="Phobius"/>
    </source>
</evidence>
<keyword evidence="3 6" id="KW-0812">Transmembrane</keyword>
<dbReference type="Pfam" id="PF01943">
    <property type="entry name" value="Polysacc_synt"/>
    <property type="match status" value="1"/>
</dbReference>
<accession>A0A538SBL3</accession>
<dbReference type="Proteomes" id="UP000320184">
    <property type="component" value="Unassembled WGS sequence"/>
</dbReference>
<feature type="transmembrane region" description="Helical" evidence="6">
    <location>
        <begin position="341"/>
        <end position="365"/>
    </location>
</feature>
<name>A0A538SBL3_UNCEI</name>